<dbReference type="Pfam" id="PF00702">
    <property type="entry name" value="Hydrolase"/>
    <property type="match status" value="1"/>
</dbReference>
<dbReference type="EC" id="3.1.3.18" evidence="4"/>
<dbReference type="PANTHER" id="PTHR43434">
    <property type="entry name" value="PHOSPHOGLYCOLATE PHOSPHATASE"/>
    <property type="match status" value="1"/>
</dbReference>
<dbReference type="SUPFAM" id="SSF56784">
    <property type="entry name" value="HAD-like"/>
    <property type="match status" value="1"/>
</dbReference>
<gene>
    <name evidence="5" type="ORF">SMC7_06990</name>
</gene>
<comment type="pathway">
    <text evidence="2">Organic acid metabolism; glycolate biosynthesis; glycolate from 2-phosphoglycolate: step 1/1.</text>
</comment>
<dbReference type="Gene3D" id="3.40.50.1000">
    <property type="entry name" value="HAD superfamily/HAD-like"/>
    <property type="match status" value="1"/>
</dbReference>
<dbReference type="InterPro" id="IPR023214">
    <property type="entry name" value="HAD_sf"/>
</dbReference>
<comment type="catalytic activity">
    <reaction evidence="1">
        <text>2-phosphoglycolate + H2O = glycolate + phosphate</text>
        <dbReference type="Rhea" id="RHEA:14369"/>
        <dbReference type="ChEBI" id="CHEBI:15377"/>
        <dbReference type="ChEBI" id="CHEBI:29805"/>
        <dbReference type="ChEBI" id="CHEBI:43474"/>
        <dbReference type="ChEBI" id="CHEBI:58033"/>
        <dbReference type="EC" id="3.1.3.18"/>
    </reaction>
</comment>
<evidence type="ECO:0000313" key="5">
    <source>
        <dbReference type="EMBL" id="RIE05549.1"/>
    </source>
</evidence>
<dbReference type="PANTHER" id="PTHR43434:SF1">
    <property type="entry name" value="PHOSPHOGLYCOLATE PHOSPHATASE"/>
    <property type="match status" value="1"/>
</dbReference>
<comment type="caution">
    <text evidence="5">The sequence shown here is derived from an EMBL/GenBank/DDBJ whole genome shotgun (WGS) entry which is preliminary data.</text>
</comment>
<keyword evidence="6" id="KW-1185">Reference proteome</keyword>
<dbReference type="GO" id="GO:0006281">
    <property type="term" value="P:DNA repair"/>
    <property type="evidence" value="ECO:0007669"/>
    <property type="project" value="TreeGrafter"/>
</dbReference>
<sequence>MKTFLFDLDGTLLAANENDFMHAYFGELTHALHGLLPAEGLARNILTATARMQADTSPGSCNLVKFRREFEALYRGVDQQAVWDRIMEFYATTFDNVHDVMRRNEPLYRSVVYLRERGYRILLTTNPIFPQLATYKRLAWAGFSPDTFEYVSTMENCGYCKPNAAYWQHVATIMNVDPAQALVVGNDCTEDMSARLVGIETYLVTDYVIGDAASSGADHISDGLGFERWVMANY</sequence>
<evidence type="ECO:0000313" key="6">
    <source>
        <dbReference type="Proteomes" id="UP000266328"/>
    </source>
</evidence>
<name>A0A398CW53_9BACT</name>
<dbReference type="Proteomes" id="UP000266328">
    <property type="component" value="Unassembled WGS sequence"/>
</dbReference>
<proteinExistence type="inferred from homology"/>
<reference evidence="5 6" key="1">
    <citation type="submission" date="2018-09" db="EMBL/GenBank/DDBJ databases">
        <title>Discovery and Ecogenomic Context for Candidatus Cryosericales, a Global Caldiserica Order Active in Thawing Permafrost.</title>
        <authorList>
            <person name="Martinez M.A."/>
            <person name="Woodcroft B.J."/>
            <person name="Ignacio Espinoza J.C."/>
            <person name="Zayed A."/>
            <person name="Singleton C.M."/>
            <person name="Boyd J."/>
            <person name="Li Y.-F."/>
            <person name="Purvine S."/>
            <person name="Maughan H."/>
            <person name="Hodgkins S.B."/>
            <person name="Anderson D."/>
            <person name="Sederholm M."/>
            <person name="Temperton B."/>
            <person name="Saleska S.R."/>
            <person name="Tyson G.W."/>
            <person name="Rich V.I."/>
        </authorList>
    </citation>
    <scope>NUCLEOTIDE SEQUENCE [LARGE SCALE GENOMIC DNA]</scope>
    <source>
        <strain evidence="5 6">SMC7</strain>
    </source>
</reference>
<comment type="similarity">
    <text evidence="3">Belongs to the HAD-like hydrolase superfamily. CbbY/CbbZ/Gph/YieH family.</text>
</comment>
<organism evidence="5 6">
    <name type="scientific">Candidatus Cryosericum terrychapinii</name>
    <dbReference type="NCBI Taxonomy" id="2290919"/>
    <lineage>
        <taxon>Bacteria</taxon>
        <taxon>Pseudomonadati</taxon>
        <taxon>Caldisericota/Cryosericota group</taxon>
        <taxon>Candidatus Cryosericota</taxon>
        <taxon>Candidatus Cryosericia</taxon>
        <taxon>Candidatus Cryosericales</taxon>
        <taxon>Candidatus Cryosericaceae</taxon>
        <taxon>Candidatus Cryosericum</taxon>
    </lineage>
</organism>
<dbReference type="AlphaFoldDB" id="A0A398CW53"/>
<dbReference type="EMBL" id="QXIS01000035">
    <property type="protein sequence ID" value="RIE05549.1"/>
    <property type="molecule type" value="Genomic_DNA"/>
</dbReference>
<protein>
    <recommendedName>
        <fullName evidence="4">phosphoglycolate phosphatase</fullName>
        <ecNumber evidence="4">3.1.3.18</ecNumber>
    </recommendedName>
</protein>
<dbReference type="GO" id="GO:0008967">
    <property type="term" value="F:phosphoglycolate phosphatase activity"/>
    <property type="evidence" value="ECO:0007669"/>
    <property type="project" value="UniProtKB-EC"/>
</dbReference>
<dbReference type="InterPro" id="IPR050155">
    <property type="entry name" value="HAD-like_hydrolase_sf"/>
</dbReference>
<keyword evidence="5" id="KW-0378">Hydrolase</keyword>
<evidence type="ECO:0000256" key="3">
    <source>
        <dbReference type="ARBA" id="ARBA00006171"/>
    </source>
</evidence>
<evidence type="ECO:0000256" key="4">
    <source>
        <dbReference type="ARBA" id="ARBA00013078"/>
    </source>
</evidence>
<evidence type="ECO:0000256" key="2">
    <source>
        <dbReference type="ARBA" id="ARBA00004818"/>
    </source>
</evidence>
<accession>A0A398CW53</accession>
<dbReference type="OrthoDB" id="9801854at2"/>
<dbReference type="InterPro" id="IPR036412">
    <property type="entry name" value="HAD-like_sf"/>
</dbReference>
<dbReference type="RefSeq" id="WP_119089636.1">
    <property type="nucleotide sequence ID" value="NZ_QXIS01000035.1"/>
</dbReference>
<evidence type="ECO:0000256" key="1">
    <source>
        <dbReference type="ARBA" id="ARBA00000830"/>
    </source>
</evidence>